<dbReference type="EMBL" id="JAVHNR010000002">
    <property type="protein sequence ID" value="KAK6350438.1"/>
    <property type="molecule type" value="Genomic_DNA"/>
</dbReference>
<keyword evidence="2" id="KW-0732">Signal</keyword>
<reference evidence="3 4" key="1">
    <citation type="submission" date="2019-10" db="EMBL/GenBank/DDBJ databases">
        <authorList>
            <person name="Palmer J.M."/>
        </authorList>
    </citation>
    <scope>NUCLEOTIDE SEQUENCE [LARGE SCALE GENOMIC DNA]</scope>
    <source>
        <strain evidence="3 4">TWF718</strain>
    </source>
</reference>
<accession>A0AAN8RKD3</accession>
<keyword evidence="4" id="KW-1185">Reference proteome</keyword>
<feature type="compositionally biased region" description="Basic and acidic residues" evidence="1">
    <location>
        <begin position="91"/>
        <end position="103"/>
    </location>
</feature>
<protein>
    <submittedName>
        <fullName evidence="3">Uncharacterized protein</fullName>
    </submittedName>
</protein>
<evidence type="ECO:0000256" key="2">
    <source>
        <dbReference type="SAM" id="SignalP"/>
    </source>
</evidence>
<feature type="signal peptide" evidence="2">
    <location>
        <begin position="1"/>
        <end position="19"/>
    </location>
</feature>
<evidence type="ECO:0000313" key="4">
    <source>
        <dbReference type="Proteomes" id="UP001313282"/>
    </source>
</evidence>
<evidence type="ECO:0000313" key="3">
    <source>
        <dbReference type="EMBL" id="KAK6350438.1"/>
    </source>
</evidence>
<name>A0AAN8RKD3_9PEZI</name>
<dbReference type="Proteomes" id="UP001313282">
    <property type="component" value="Unassembled WGS sequence"/>
</dbReference>
<sequence>MKSFKPIAILILFPAPLNTLVIPLFSHPSPPPSPTTGTPSQITSPSAPETSHQKRHALSPSRIIDTVIHREPPPDDPSQDLGDSLGIGMEALKELVSTERSDEAPDNSETGLPGKPPELDEMKFKKNSIRL</sequence>
<organism evidence="3 4">
    <name type="scientific">Orbilia javanica</name>
    <dbReference type="NCBI Taxonomy" id="47235"/>
    <lineage>
        <taxon>Eukaryota</taxon>
        <taxon>Fungi</taxon>
        <taxon>Dikarya</taxon>
        <taxon>Ascomycota</taxon>
        <taxon>Pezizomycotina</taxon>
        <taxon>Orbiliomycetes</taxon>
        <taxon>Orbiliales</taxon>
        <taxon>Orbiliaceae</taxon>
        <taxon>Orbilia</taxon>
    </lineage>
</organism>
<comment type="caution">
    <text evidence="3">The sequence shown here is derived from an EMBL/GenBank/DDBJ whole genome shotgun (WGS) entry which is preliminary data.</text>
</comment>
<feature type="region of interest" description="Disordered" evidence="1">
    <location>
        <begin position="23"/>
        <end position="131"/>
    </location>
</feature>
<evidence type="ECO:0000256" key="1">
    <source>
        <dbReference type="SAM" id="MobiDB-lite"/>
    </source>
</evidence>
<dbReference type="AlphaFoldDB" id="A0AAN8RKD3"/>
<feature type="chain" id="PRO_5043013452" evidence="2">
    <location>
        <begin position="20"/>
        <end position="131"/>
    </location>
</feature>
<gene>
    <name evidence="3" type="ORF">TWF718_003630</name>
</gene>
<feature type="compositionally biased region" description="Low complexity" evidence="1">
    <location>
        <begin position="35"/>
        <end position="46"/>
    </location>
</feature>
<proteinExistence type="predicted"/>